<keyword evidence="1" id="KW-1133">Transmembrane helix</keyword>
<gene>
    <name evidence="2" type="ORF">AsAng_0010970</name>
</gene>
<organism evidence="2 3">
    <name type="scientific">Aureispira anguillae</name>
    <dbReference type="NCBI Taxonomy" id="2864201"/>
    <lineage>
        <taxon>Bacteria</taxon>
        <taxon>Pseudomonadati</taxon>
        <taxon>Bacteroidota</taxon>
        <taxon>Saprospiria</taxon>
        <taxon>Saprospirales</taxon>
        <taxon>Saprospiraceae</taxon>
        <taxon>Aureispira</taxon>
    </lineage>
</organism>
<feature type="transmembrane region" description="Helical" evidence="1">
    <location>
        <begin position="36"/>
        <end position="57"/>
    </location>
</feature>
<feature type="transmembrane region" description="Helical" evidence="1">
    <location>
        <begin position="104"/>
        <end position="123"/>
    </location>
</feature>
<accession>A0A916DP91</accession>
<feature type="transmembrane region" description="Helical" evidence="1">
    <location>
        <begin position="69"/>
        <end position="92"/>
    </location>
</feature>
<keyword evidence="1" id="KW-0472">Membrane</keyword>
<name>A0A916DP91_9BACT</name>
<evidence type="ECO:0000256" key="1">
    <source>
        <dbReference type="SAM" id="Phobius"/>
    </source>
</evidence>
<dbReference type="EMBL" id="AP026867">
    <property type="protein sequence ID" value="BDS10389.1"/>
    <property type="molecule type" value="Genomic_DNA"/>
</dbReference>
<evidence type="ECO:0000313" key="2">
    <source>
        <dbReference type="EMBL" id="BDS10389.1"/>
    </source>
</evidence>
<dbReference type="Pfam" id="PF17329">
    <property type="entry name" value="DUF5367"/>
    <property type="match status" value="1"/>
</dbReference>
<protein>
    <submittedName>
        <fullName evidence="2">DUF5367 domain-containing protein</fullName>
    </submittedName>
</protein>
<dbReference type="KEGG" id="aup:AsAng_0010970"/>
<dbReference type="Proteomes" id="UP001060919">
    <property type="component" value="Chromosome"/>
</dbReference>
<keyword evidence="1" id="KW-0812">Transmembrane</keyword>
<evidence type="ECO:0000313" key="3">
    <source>
        <dbReference type="Proteomes" id="UP001060919"/>
    </source>
</evidence>
<dbReference type="RefSeq" id="WP_264791708.1">
    <property type="nucleotide sequence ID" value="NZ_AP026867.1"/>
</dbReference>
<reference evidence="2" key="1">
    <citation type="submission" date="2022-09" db="EMBL/GenBank/DDBJ databases">
        <title>Aureispira anguillicida sp. nov., isolated from Leptocephalus of Japanese eel Anguilla japonica.</title>
        <authorList>
            <person name="Yuasa K."/>
            <person name="Mekata T."/>
            <person name="Ikunari K."/>
        </authorList>
    </citation>
    <scope>NUCLEOTIDE SEQUENCE</scope>
    <source>
        <strain evidence="2">EL160426</strain>
    </source>
</reference>
<sequence length="128" mass="14686">MNYQNFSVLLGFLVWLLATIVFSVWGHYFFLVENELVILAFYSLVVPLLALLIYGVFTKYQLSKEERRHSAVLMALPGMLLDTFCIRSHYLVFPNFSTEQMLGLSAWLLWVYFVVLLLGVLVGRGAAK</sequence>
<feature type="transmembrane region" description="Helical" evidence="1">
    <location>
        <begin position="7"/>
        <end position="30"/>
    </location>
</feature>
<proteinExistence type="predicted"/>
<keyword evidence="3" id="KW-1185">Reference proteome</keyword>
<dbReference type="AlphaFoldDB" id="A0A916DP91"/>
<dbReference type="InterPro" id="IPR020509">
    <property type="entry name" value="Uncharacterised_YnzE"/>
</dbReference>